<name>A0A8K0CZG4_IGNLU</name>
<reference evidence="1" key="1">
    <citation type="submission" date="2019-08" db="EMBL/GenBank/DDBJ databases">
        <title>The genome of the North American firefly Photinus pyralis.</title>
        <authorList>
            <consortium name="Photinus pyralis genome working group"/>
            <person name="Fallon T.R."/>
            <person name="Sander Lower S.E."/>
            <person name="Weng J.-K."/>
        </authorList>
    </citation>
    <scope>NUCLEOTIDE SEQUENCE</scope>
    <source>
        <strain evidence="1">TRF0915ILg1</strain>
        <tissue evidence="1">Whole body</tissue>
    </source>
</reference>
<organism evidence="1 2">
    <name type="scientific">Ignelater luminosus</name>
    <name type="common">Cucubano</name>
    <name type="synonym">Pyrophorus luminosus</name>
    <dbReference type="NCBI Taxonomy" id="2038154"/>
    <lineage>
        <taxon>Eukaryota</taxon>
        <taxon>Metazoa</taxon>
        <taxon>Ecdysozoa</taxon>
        <taxon>Arthropoda</taxon>
        <taxon>Hexapoda</taxon>
        <taxon>Insecta</taxon>
        <taxon>Pterygota</taxon>
        <taxon>Neoptera</taxon>
        <taxon>Endopterygota</taxon>
        <taxon>Coleoptera</taxon>
        <taxon>Polyphaga</taxon>
        <taxon>Elateriformia</taxon>
        <taxon>Elateroidea</taxon>
        <taxon>Elateridae</taxon>
        <taxon>Agrypninae</taxon>
        <taxon>Pyrophorini</taxon>
        <taxon>Ignelater</taxon>
    </lineage>
</organism>
<dbReference type="OrthoDB" id="10626807at2759"/>
<dbReference type="Proteomes" id="UP000801492">
    <property type="component" value="Unassembled WGS sequence"/>
</dbReference>
<dbReference type="AlphaFoldDB" id="A0A8K0CZG4"/>
<comment type="caution">
    <text evidence="1">The sequence shown here is derived from an EMBL/GenBank/DDBJ whole genome shotgun (WGS) entry which is preliminary data.</text>
</comment>
<proteinExistence type="predicted"/>
<gene>
    <name evidence="1" type="ORF">ILUMI_11794</name>
</gene>
<sequence length="218" mass="25788">MSQPIDQNTYASDRSMYFEYLLKCCKVFFWKEELAKQNLLMQHSLTDEEKLHLESILSDIDSEEYAVNERTTKPCAETRNRRLSKKLTPRKVSEENQFKIQDDELTVMEDLDNKIKEMCKSNPIEINGTKCSTSDLPVINLDEDELETAEKRGRYWKHHHLQKRLQNIDKDLADIAAKDAEDKERLEKQNQQITYWCNTIRNKEEDKSDNSENGDDEF</sequence>
<keyword evidence="2" id="KW-1185">Reference proteome</keyword>
<dbReference type="EMBL" id="VTPC01007054">
    <property type="protein sequence ID" value="KAF2894381.1"/>
    <property type="molecule type" value="Genomic_DNA"/>
</dbReference>
<evidence type="ECO:0000313" key="2">
    <source>
        <dbReference type="Proteomes" id="UP000801492"/>
    </source>
</evidence>
<protein>
    <submittedName>
        <fullName evidence="1">Uncharacterized protein</fullName>
    </submittedName>
</protein>
<accession>A0A8K0CZG4</accession>
<evidence type="ECO:0000313" key="1">
    <source>
        <dbReference type="EMBL" id="KAF2894381.1"/>
    </source>
</evidence>